<reference evidence="10" key="1">
    <citation type="journal article" date="2014" name="Int. J. Syst. Evol. Microbiol.">
        <title>Complete genome of a new Firmicutes species belonging to the dominant human colonic microbiota ('Ruminococcus bicirculans') reveals two chromosomes and a selective capacity to utilize plant glucans.</title>
        <authorList>
            <consortium name="NISC Comparative Sequencing Program"/>
            <person name="Wegmann U."/>
            <person name="Louis P."/>
            <person name="Goesmann A."/>
            <person name="Henrissat B."/>
            <person name="Duncan S.H."/>
            <person name="Flint H.J."/>
        </authorList>
    </citation>
    <scope>NUCLEOTIDE SEQUENCE</scope>
    <source>
        <strain evidence="10">NBRC 103408</strain>
    </source>
</reference>
<evidence type="ECO:0000256" key="5">
    <source>
        <dbReference type="ARBA" id="ARBA00026121"/>
    </source>
</evidence>
<evidence type="ECO:0000313" key="10">
    <source>
        <dbReference type="EMBL" id="GLQ04780.1"/>
    </source>
</evidence>
<evidence type="ECO:0000256" key="1">
    <source>
        <dbReference type="ARBA" id="ARBA00004170"/>
    </source>
</evidence>
<feature type="domain" description="AMP-binding enzyme C-terminal" evidence="9">
    <location>
        <begin position="460"/>
        <end position="535"/>
    </location>
</feature>
<dbReference type="Gene3D" id="3.30.300.30">
    <property type="match status" value="1"/>
</dbReference>
<evidence type="ECO:0000313" key="11">
    <source>
        <dbReference type="Proteomes" id="UP001161409"/>
    </source>
</evidence>
<keyword evidence="4" id="KW-0472">Membrane</keyword>
<comment type="subcellular location">
    <subcellularLocation>
        <location evidence="1">Membrane</location>
        <topology evidence="1">Peripheral membrane protein</topology>
    </subcellularLocation>
</comment>
<protein>
    <recommendedName>
        <fullName evidence="6">Long-chain-fatty-acid--CoA ligase</fullName>
        <ecNumber evidence="5">6.2.1.3</ecNumber>
    </recommendedName>
    <alternativeName>
        <fullName evidence="7">Long-chain acyl-CoA synthetase</fullName>
    </alternativeName>
</protein>
<organism evidence="10 11">
    <name type="scientific">Sneathiella chinensis</name>
    <dbReference type="NCBI Taxonomy" id="349750"/>
    <lineage>
        <taxon>Bacteria</taxon>
        <taxon>Pseudomonadati</taxon>
        <taxon>Pseudomonadota</taxon>
        <taxon>Alphaproteobacteria</taxon>
        <taxon>Sneathiellales</taxon>
        <taxon>Sneathiellaceae</taxon>
        <taxon>Sneathiella</taxon>
    </lineage>
</organism>
<dbReference type="InterPro" id="IPR045851">
    <property type="entry name" value="AMP-bd_C_sf"/>
</dbReference>
<dbReference type="Pfam" id="PF00501">
    <property type="entry name" value="AMP-binding"/>
    <property type="match status" value="1"/>
</dbReference>
<dbReference type="Gene3D" id="3.40.50.12780">
    <property type="entry name" value="N-terminal domain of ligase-like"/>
    <property type="match status" value="1"/>
</dbReference>
<proteinExistence type="predicted"/>
<dbReference type="EMBL" id="BSNF01000001">
    <property type="protein sequence ID" value="GLQ04780.1"/>
    <property type="molecule type" value="Genomic_DNA"/>
</dbReference>
<evidence type="ECO:0000256" key="7">
    <source>
        <dbReference type="ARBA" id="ARBA00042773"/>
    </source>
</evidence>
<dbReference type="PROSITE" id="PS00455">
    <property type="entry name" value="AMP_BINDING"/>
    <property type="match status" value="1"/>
</dbReference>
<dbReference type="InterPro" id="IPR042099">
    <property type="entry name" value="ANL_N_sf"/>
</dbReference>
<name>A0ABQ5U0Q9_9PROT</name>
<dbReference type="RefSeq" id="WP_169558830.1">
    <property type="nucleotide sequence ID" value="NZ_BSNF01000001.1"/>
</dbReference>
<dbReference type="SUPFAM" id="SSF56801">
    <property type="entry name" value="Acetyl-CoA synthetase-like"/>
    <property type="match status" value="1"/>
</dbReference>
<evidence type="ECO:0000256" key="2">
    <source>
        <dbReference type="ARBA" id="ARBA00005005"/>
    </source>
</evidence>
<accession>A0ABQ5U0Q9</accession>
<keyword evidence="11" id="KW-1185">Reference proteome</keyword>
<gene>
    <name evidence="10" type="primary">fadD</name>
    <name evidence="10" type="ORF">GCM10007924_00010</name>
</gene>
<sequence>MCEKVWYQHYGNDIPKTIDLDRYPSVVSMFDEAIGRFGDKTAFRNFGATLTYKQLDAEARKIAAYLQQVLGHQKGDRVAVMMPNIMAFPATLLGVLRAGLVQVNVNPLYTPRELEHQLNDAGVETIVIFSGSTGTLAEIVGNTGIRNILVADLGDLGNAALPSPVVDDRLTGAVPLSSVLEEGAKRDLAPVSLSHQDLVFLQYTGGTTGVAKGAMLSHGNLVANVLQFRTFVGGQVEDGGELVITALPLYHIFALTVNFIGYFLAGAENVMITNPRDMPAFVEELKKHKFTMMTGVNTLFAGLLMTPEFASCDFSRLRMAVGGGTAVQKAVSDRWKAVTGRHIQEGYGLSETSPIVTFSPPVSSEFKNSIGIPLPQTDVSIRGDDGTALPAGEVGEICVQGPQVMQGYWNRAEATAEVMTPDGYFRTGDVAYMSEDGYFHIVDRKKDMILVSGFNVFPNEIEAIVAELDGVAESACIGVEDERTGEAVKLFVVRAPGSEITAEEIAEYCRKNLTAYKNPKIITFIDELPKSTVGKILRRELRGL</sequence>
<dbReference type="GO" id="GO:0016874">
    <property type="term" value="F:ligase activity"/>
    <property type="evidence" value="ECO:0007669"/>
    <property type="project" value="UniProtKB-KW"/>
</dbReference>
<dbReference type="InterPro" id="IPR000873">
    <property type="entry name" value="AMP-dep_synth/lig_dom"/>
</dbReference>
<dbReference type="InterPro" id="IPR025110">
    <property type="entry name" value="AMP-bd_C"/>
</dbReference>
<evidence type="ECO:0000256" key="3">
    <source>
        <dbReference type="ARBA" id="ARBA00022598"/>
    </source>
</evidence>
<evidence type="ECO:0000256" key="4">
    <source>
        <dbReference type="ARBA" id="ARBA00023136"/>
    </source>
</evidence>
<comment type="pathway">
    <text evidence="2">Lipid metabolism; fatty acid beta-oxidation.</text>
</comment>
<dbReference type="PANTHER" id="PTHR43767">
    <property type="entry name" value="LONG-CHAIN-FATTY-ACID--COA LIGASE"/>
    <property type="match status" value="1"/>
</dbReference>
<comment type="caution">
    <text evidence="10">The sequence shown here is derived from an EMBL/GenBank/DDBJ whole genome shotgun (WGS) entry which is preliminary data.</text>
</comment>
<dbReference type="EC" id="6.2.1.3" evidence="5"/>
<reference evidence="10" key="2">
    <citation type="submission" date="2023-01" db="EMBL/GenBank/DDBJ databases">
        <title>Draft genome sequence of Sneathiella chinensis strain NBRC 103408.</title>
        <authorList>
            <person name="Sun Q."/>
            <person name="Mori K."/>
        </authorList>
    </citation>
    <scope>NUCLEOTIDE SEQUENCE</scope>
    <source>
        <strain evidence="10">NBRC 103408</strain>
    </source>
</reference>
<keyword evidence="3 10" id="KW-0436">Ligase</keyword>
<dbReference type="PANTHER" id="PTHR43767:SF8">
    <property type="entry name" value="LONG-CHAIN-FATTY-ACID--COA LIGASE"/>
    <property type="match status" value="1"/>
</dbReference>
<evidence type="ECO:0000259" key="8">
    <source>
        <dbReference type="Pfam" id="PF00501"/>
    </source>
</evidence>
<feature type="domain" description="AMP-dependent synthetase/ligase" evidence="8">
    <location>
        <begin position="30"/>
        <end position="409"/>
    </location>
</feature>
<dbReference type="Pfam" id="PF13193">
    <property type="entry name" value="AMP-binding_C"/>
    <property type="match status" value="1"/>
</dbReference>
<dbReference type="CDD" id="cd05936">
    <property type="entry name" value="FC-FACS_FadD_like"/>
    <property type="match status" value="1"/>
</dbReference>
<dbReference type="InterPro" id="IPR050237">
    <property type="entry name" value="ATP-dep_AMP-bd_enzyme"/>
</dbReference>
<evidence type="ECO:0000259" key="9">
    <source>
        <dbReference type="Pfam" id="PF13193"/>
    </source>
</evidence>
<dbReference type="Proteomes" id="UP001161409">
    <property type="component" value="Unassembled WGS sequence"/>
</dbReference>
<evidence type="ECO:0000256" key="6">
    <source>
        <dbReference type="ARBA" id="ARBA00039545"/>
    </source>
</evidence>
<dbReference type="InterPro" id="IPR020845">
    <property type="entry name" value="AMP-binding_CS"/>
</dbReference>